<feature type="transmembrane region" description="Helical" evidence="1">
    <location>
        <begin position="152"/>
        <end position="171"/>
    </location>
</feature>
<evidence type="ECO:0000256" key="1">
    <source>
        <dbReference type="SAM" id="Phobius"/>
    </source>
</evidence>
<keyword evidence="3" id="KW-1185">Reference proteome</keyword>
<evidence type="ECO:0008006" key="4">
    <source>
        <dbReference type="Google" id="ProtNLM"/>
    </source>
</evidence>
<feature type="transmembrane region" description="Helical" evidence="1">
    <location>
        <begin position="385"/>
        <end position="407"/>
    </location>
</feature>
<feature type="transmembrane region" description="Helical" evidence="1">
    <location>
        <begin position="268"/>
        <end position="284"/>
    </location>
</feature>
<feature type="transmembrane region" description="Helical" evidence="1">
    <location>
        <begin position="230"/>
        <end position="256"/>
    </location>
</feature>
<dbReference type="EMBL" id="WWNE01000005">
    <property type="protein sequence ID" value="NBG65639.1"/>
    <property type="molecule type" value="Genomic_DNA"/>
</dbReference>
<name>A0A6N9NIH6_9FLAO</name>
<feature type="transmembrane region" description="Helical" evidence="1">
    <location>
        <begin position="328"/>
        <end position="345"/>
    </location>
</feature>
<feature type="transmembrane region" description="Helical" evidence="1">
    <location>
        <begin position="357"/>
        <end position="379"/>
    </location>
</feature>
<evidence type="ECO:0000313" key="2">
    <source>
        <dbReference type="EMBL" id="NBG65639.1"/>
    </source>
</evidence>
<comment type="caution">
    <text evidence="2">The sequence shown here is derived from an EMBL/GenBank/DDBJ whole genome shotgun (WGS) entry which is preliminary data.</text>
</comment>
<feature type="transmembrane region" description="Helical" evidence="1">
    <location>
        <begin position="414"/>
        <end position="430"/>
    </location>
</feature>
<keyword evidence="1" id="KW-1133">Transmembrane helix</keyword>
<organism evidence="2 3">
    <name type="scientific">Acidiluteibacter ferrifornacis</name>
    <dbReference type="NCBI Taxonomy" id="2692424"/>
    <lineage>
        <taxon>Bacteria</taxon>
        <taxon>Pseudomonadati</taxon>
        <taxon>Bacteroidota</taxon>
        <taxon>Flavobacteriia</taxon>
        <taxon>Flavobacteriales</taxon>
        <taxon>Cryomorphaceae</taxon>
        <taxon>Acidiluteibacter</taxon>
    </lineage>
</organism>
<feature type="transmembrane region" description="Helical" evidence="1">
    <location>
        <begin position="192"/>
        <end position="215"/>
    </location>
</feature>
<protein>
    <recommendedName>
        <fullName evidence="4">Glycosyltransferase RgtA/B/C/D-like domain-containing protein</fullName>
    </recommendedName>
</protein>
<dbReference type="Proteomes" id="UP000470771">
    <property type="component" value="Unassembled WGS sequence"/>
</dbReference>
<gene>
    <name evidence="2" type="ORF">GQN54_05890</name>
</gene>
<keyword evidence="1" id="KW-0812">Transmembrane</keyword>
<sequence>MNQGTFSLSFFYSNHNRGPTFDVKNEDYPLSTFLRNVYFHDKYTMEKLRAYFLDSKNTNTIAITVLFIGALIFYWPTSTLFPVHVHAWTQSDRLAIALCFLQNGFDFFHPCNFNLITRHGITAVDFPINEYIIACISYIFKWDIVTVFRTYMLLWGLIGLFFVYRFFGLLTRDKLKGLAMMLFTYFAPFYAYYLNGFLPSIPSFSLLFIGLYYILSQWHQPSTTKYLKGIIFLTLAALIRLPFVIPLFALLCLLVALIIKKREHIKQLYFPILGLVIVALYWLYNQNLSETYGSIFLDKFLSIDSMDYLSTTLGKIRLRWGGEYFSPYHYLLIAGSIWILIWKTVNPFHPTAIQRNILYFNSFYLLGCLLFFKLMGQQFVDHDYYFIDTFFPVILLFFGLGISFIAIKKDYQNVAMALFVIFTINMGYNTKVKLNERYRTQNKDRAKIAYRAFKDARLLMDELEISNDKTVLAIDAVTTNTPFILMNRSGVAVLSTDSVSIKEGLEYGLDYVTMIDTFLFSDVYMNYPSIIKKLDLVGQTSRIRFYQPTKDPKSIQFFQHLYHFSELNFNGSFDSIPNGYSNLSPTLSQEMELNSSIEYGLTYSQIIKSEGPLPIDVVVDADIWMPDTNSTATLVVSYGSELYEPFYIQNEIDTTGVWEHIQFRTQLPLNHPEEELKVYFWNADRTYMKYDNFKLLIAK</sequence>
<feature type="transmembrane region" description="Helical" evidence="1">
    <location>
        <begin position="57"/>
        <end position="75"/>
    </location>
</feature>
<accession>A0A6N9NIH6</accession>
<proteinExistence type="predicted"/>
<keyword evidence="1" id="KW-0472">Membrane</keyword>
<dbReference type="AlphaFoldDB" id="A0A6N9NIH6"/>
<dbReference type="RefSeq" id="WP_160632587.1">
    <property type="nucleotide sequence ID" value="NZ_WWNE01000005.1"/>
</dbReference>
<reference evidence="2 3" key="1">
    <citation type="submission" date="2019-12" db="EMBL/GenBank/DDBJ databases">
        <authorList>
            <person name="Zhao J."/>
        </authorList>
    </citation>
    <scope>NUCLEOTIDE SEQUENCE [LARGE SCALE GENOMIC DNA]</scope>
    <source>
        <strain evidence="2 3">S-15</strain>
    </source>
</reference>
<evidence type="ECO:0000313" key="3">
    <source>
        <dbReference type="Proteomes" id="UP000470771"/>
    </source>
</evidence>